<evidence type="ECO:0000313" key="2">
    <source>
        <dbReference type="EMBL" id="MCZ8511492.1"/>
    </source>
</evidence>
<reference evidence="2 3" key="1">
    <citation type="submission" date="2022-12" db="EMBL/GenBank/DDBJ databases">
        <title>Draft genome sequence of Paenibacillus sp. dW9.</title>
        <authorList>
            <person name="Choi E.-W."/>
            <person name="Kim D.-U."/>
        </authorList>
    </citation>
    <scope>NUCLEOTIDE SEQUENCE [LARGE SCALE GENOMIC DNA]</scope>
    <source>
        <strain evidence="3">dW9</strain>
    </source>
</reference>
<organism evidence="2 3">
    <name type="scientific">Paenibacillus gyeongsangnamensis</name>
    <dbReference type="NCBI Taxonomy" id="3388067"/>
    <lineage>
        <taxon>Bacteria</taxon>
        <taxon>Bacillati</taxon>
        <taxon>Bacillota</taxon>
        <taxon>Bacilli</taxon>
        <taxon>Bacillales</taxon>
        <taxon>Paenibacillaceae</taxon>
        <taxon>Paenibacillus</taxon>
    </lineage>
</organism>
<dbReference type="Proteomes" id="UP001527882">
    <property type="component" value="Unassembled WGS sequence"/>
</dbReference>
<evidence type="ECO:0000256" key="1">
    <source>
        <dbReference type="SAM" id="SignalP"/>
    </source>
</evidence>
<sequence>MKKVKRTLAILLSSTMVLAACGNKSQSDKPETKGAAEGEKLTSISFLTKDYYSDPEVAKILSDQFKSKTSIELNIKHIPPVNWEEKVTASFVSGDMPDLARLPANAYPFVKQDFLVPLDDYINGNKKVKAILDANPDVIKPFKYFGKTYGISVTNQKYMTMWMRTDWLDKLGLQQPKTMDELVNVLTQFRDKDLDNNGKNDTIPLTLSAVLKDQDMFAAYFNTRNQIYMKDGKAVVPFLTPEYKQYLDFMKKLYSERLIDLEMPTNKSYGAVRTKFMNGEAGAIIMWDDSYNTLKEGLDKKFPGADLAFVKPFKGDKGMFGLSYYEADSPVGITKASKNPKETFDAFFTWLLTDPQAIVSTSRGIEGYHFNLVDGTIVPNPDKGGLGFRGQSFPPLDRDFKYPIKFNKNTQTQYDNIIEMAKLGQTYKDQFTTDLPSGEFANYNNVVNDLKVKVTDLFHNYVMGKIDYDGYVTSFTNFAKEKNLQAVIDEINKK</sequence>
<keyword evidence="3" id="KW-1185">Reference proteome</keyword>
<accession>A0ABT4Q3X8</accession>
<dbReference type="InterPro" id="IPR050490">
    <property type="entry name" value="Bact_solute-bd_prot1"/>
</dbReference>
<dbReference type="InterPro" id="IPR006059">
    <property type="entry name" value="SBP"/>
</dbReference>
<dbReference type="PANTHER" id="PTHR43649">
    <property type="entry name" value="ARABINOSE-BINDING PROTEIN-RELATED"/>
    <property type="match status" value="1"/>
</dbReference>
<dbReference type="EMBL" id="JAQAGZ010000002">
    <property type="protein sequence ID" value="MCZ8511492.1"/>
    <property type="molecule type" value="Genomic_DNA"/>
</dbReference>
<gene>
    <name evidence="2" type="ORF">O9H85_03385</name>
</gene>
<keyword evidence="1" id="KW-0732">Signal</keyword>
<dbReference type="SUPFAM" id="SSF53850">
    <property type="entry name" value="Periplasmic binding protein-like II"/>
    <property type="match status" value="1"/>
</dbReference>
<proteinExistence type="predicted"/>
<comment type="caution">
    <text evidence="2">The sequence shown here is derived from an EMBL/GenBank/DDBJ whole genome shotgun (WGS) entry which is preliminary data.</text>
</comment>
<protein>
    <submittedName>
        <fullName evidence="2">Extracellular solute-binding protein</fullName>
    </submittedName>
</protein>
<dbReference type="PANTHER" id="PTHR43649:SF12">
    <property type="entry name" value="DIACETYLCHITOBIOSE BINDING PROTEIN DASA"/>
    <property type="match status" value="1"/>
</dbReference>
<evidence type="ECO:0000313" key="3">
    <source>
        <dbReference type="Proteomes" id="UP001527882"/>
    </source>
</evidence>
<dbReference type="Gene3D" id="3.40.190.10">
    <property type="entry name" value="Periplasmic binding protein-like II"/>
    <property type="match status" value="2"/>
</dbReference>
<name>A0ABT4Q3X8_9BACL</name>
<feature type="signal peptide" evidence="1">
    <location>
        <begin position="1"/>
        <end position="19"/>
    </location>
</feature>
<dbReference type="RefSeq" id="WP_269879890.1">
    <property type="nucleotide sequence ID" value="NZ_JAQAGZ010000002.1"/>
</dbReference>
<dbReference type="PROSITE" id="PS51257">
    <property type="entry name" value="PROKAR_LIPOPROTEIN"/>
    <property type="match status" value="1"/>
</dbReference>
<feature type="chain" id="PRO_5045957620" evidence="1">
    <location>
        <begin position="20"/>
        <end position="494"/>
    </location>
</feature>
<dbReference type="Pfam" id="PF13416">
    <property type="entry name" value="SBP_bac_8"/>
    <property type="match status" value="1"/>
</dbReference>